<organism evidence="1 2">
    <name type="scientific">Rhodococcus koreensis</name>
    <dbReference type="NCBI Taxonomy" id="99653"/>
    <lineage>
        <taxon>Bacteria</taxon>
        <taxon>Bacillati</taxon>
        <taxon>Actinomycetota</taxon>
        <taxon>Actinomycetes</taxon>
        <taxon>Mycobacteriales</taxon>
        <taxon>Nocardiaceae</taxon>
        <taxon>Rhodococcus</taxon>
    </lineage>
</organism>
<protein>
    <submittedName>
        <fullName evidence="1">4-hydroxyacetophenone monooxygenase</fullName>
    </submittedName>
</protein>
<dbReference type="PRINTS" id="PR00368">
    <property type="entry name" value="FADPNR"/>
</dbReference>
<dbReference type="EMBL" id="FNSV01000005">
    <property type="protein sequence ID" value="SEB63295.1"/>
    <property type="molecule type" value="Genomic_DNA"/>
</dbReference>
<dbReference type="Gene3D" id="3.50.50.60">
    <property type="entry name" value="FAD/NAD(P)-binding domain"/>
    <property type="match status" value="2"/>
</dbReference>
<dbReference type="SUPFAM" id="SSF51905">
    <property type="entry name" value="FAD/NAD(P)-binding domain"/>
    <property type="match status" value="1"/>
</dbReference>
<dbReference type="Pfam" id="PF13738">
    <property type="entry name" value="Pyr_redox_3"/>
    <property type="match status" value="1"/>
</dbReference>
<evidence type="ECO:0000313" key="1">
    <source>
        <dbReference type="EMBL" id="SEB63295.1"/>
    </source>
</evidence>
<keyword evidence="1" id="KW-0560">Oxidoreductase</keyword>
<proteinExistence type="predicted"/>
<dbReference type="GO" id="GO:0004497">
    <property type="term" value="F:monooxygenase activity"/>
    <property type="evidence" value="ECO:0007669"/>
    <property type="project" value="UniProtKB-KW"/>
</dbReference>
<dbReference type="PANTHER" id="PTHR42877:SF4">
    <property type="entry name" value="FAD_NAD(P)-BINDING DOMAIN-CONTAINING PROTEIN-RELATED"/>
    <property type="match status" value="1"/>
</dbReference>
<dbReference type="AlphaFoldDB" id="A0A1H4KYY1"/>
<sequence length="634" mass="71073">MILSTDDLIKAAVEKADANALRLALYQATGDAELAEMRVEWVALRGGVFQWPSLSDEDLVTVRAKAFAFLSDNENHGPRIDVPSDSEMRRLMELFQGGPLTDKEFQAYRGELGLEEFPRDPRWSTPEAPESLDDFNVLIIGAGASGIAMSIKLSRLGINHTILERLDDLSGTWHRHRYPNVRVDTNFLVYQYKFEKRYVFDEYFPTQAAIKDYMDSVARKHGVDERIVFDQEVVDATWDGAASTWRVTASNSAGETSEYSANVLITATGLFATPKMPNFPGLESFAGNVVHTANWDPSLELSGKRIAVIGTGSTGTQILPKIAETAKHVTAFQRTPSWIVETPGLKRKVKEHTRWLLENMPYYWNWATYSQFIATLSMQDVQVTDPYWQASGGVISEKNDVLRKLLSDYVAEKVRNDPELVAKLVPTYAPLARRIVVDSGWYDALMRDNVDLNTNGIREIVPDGIVTNAGELVELDLIVAAAGFEVSRYFYPAEFHGRGGTSFDDLWSKDGARAYLGMTIPGFPNFYSVYGPNSQGRGGGGFLMYVDLWTQYVSEMLIAQIEGGFREVEVKRSAYDAYNEEIDDAVHGLIYESEGKGGYFVNEHGRSGVQMPWTVDEYYARLLPADISDYDVRK</sequence>
<dbReference type="InterPro" id="IPR051209">
    <property type="entry name" value="FAD-bind_Monooxygenase_sf"/>
</dbReference>
<dbReference type="PANTHER" id="PTHR42877">
    <property type="entry name" value="L-ORNITHINE N(5)-MONOOXYGENASE-RELATED"/>
    <property type="match status" value="1"/>
</dbReference>
<keyword evidence="2" id="KW-1185">Reference proteome</keyword>
<reference evidence="2" key="1">
    <citation type="submission" date="2016-10" db="EMBL/GenBank/DDBJ databases">
        <authorList>
            <person name="Varghese N."/>
            <person name="Submissions S."/>
        </authorList>
    </citation>
    <scope>NUCLEOTIDE SEQUENCE [LARGE SCALE GENOMIC DNA]</scope>
    <source>
        <strain evidence="2">DSM 44498</strain>
    </source>
</reference>
<name>A0A1H4KYY1_9NOCA</name>
<dbReference type="PRINTS" id="PR00411">
    <property type="entry name" value="PNDRDTASEI"/>
</dbReference>
<dbReference type="Proteomes" id="UP000183561">
    <property type="component" value="Unassembled WGS sequence"/>
</dbReference>
<gene>
    <name evidence="1" type="ORF">SAMN04490239_0973</name>
</gene>
<keyword evidence="1" id="KW-0503">Monooxygenase</keyword>
<accession>A0A1H4KYY1</accession>
<evidence type="ECO:0000313" key="2">
    <source>
        <dbReference type="Proteomes" id="UP000183561"/>
    </source>
</evidence>
<dbReference type="InterPro" id="IPR036188">
    <property type="entry name" value="FAD/NAD-bd_sf"/>
</dbReference>